<dbReference type="OrthoDB" id="10028801at2759"/>
<dbReference type="GO" id="GO:0005886">
    <property type="term" value="C:plasma membrane"/>
    <property type="evidence" value="ECO:0007669"/>
    <property type="project" value="TreeGrafter"/>
</dbReference>
<dbReference type="STRING" id="6205.A0A0R3WL91"/>
<dbReference type="SUPFAM" id="SSF48726">
    <property type="entry name" value="Immunoglobulin"/>
    <property type="match status" value="2"/>
</dbReference>
<sequence length="274" mass="30522">MIVGLHVEELVGYQSEPCTDHELATATQCFRRIPDAVYSLPSGYTVLLHCIVENMRGKAQWRFNNLLLGHDRNVPGFERISMPGDPNTGDVSLQIRNLTVSDTGEYECQVTPSMNHPLLRRKTWLQVTDGLASCFAPTLVMPSIPRLFALGKEVKDRSLVVPLPDEEKTITVECVAPNGIPPPDFYWKLNDVLLRSMPTDVKSPVKWPQIVTNQGEDRSLVTLLKSDLKTGDNLTCEVSNNATLAREDLTARTLRTTTLFDVHGELNLGLRVGD</sequence>
<proteinExistence type="predicted"/>
<dbReference type="EMBL" id="UYWX01000354">
    <property type="protein sequence ID" value="VDM18135.1"/>
    <property type="molecule type" value="Genomic_DNA"/>
</dbReference>
<dbReference type="PANTHER" id="PTHR11640">
    <property type="entry name" value="NEPHRIN"/>
    <property type="match status" value="1"/>
</dbReference>
<dbReference type="PROSITE" id="PS50835">
    <property type="entry name" value="IG_LIKE"/>
    <property type="match status" value="2"/>
</dbReference>
<keyword evidence="3" id="KW-1015">Disulfide bond</keyword>
<evidence type="ECO:0000313" key="8">
    <source>
        <dbReference type="Proteomes" id="UP000274429"/>
    </source>
</evidence>
<name>A0A0R3WL91_HYDTA</name>
<keyword evidence="4" id="KW-0325">Glycoprotein</keyword>
<reference evidence="7 8" key="2">
    <citation type="submission" date="2018-11" db="EMBL/GenBank/DDBJ databases">
        <authorList>
            <consortium name="Pathogen Informatics"/>
        </authorList>
    </citation>
    <scope>NUCLEOTIDE SEQUENCE [LARGE SCALE GENOMIC DNA]</scope>
</reference>
<dbReference type="Gene3D" id="2.60.40.10">
    <property type="entry name" value="Immunoglobulins"/>
    <property type="match status" value="2"/>
</dbReference>
<dbReference type="InterPro" id="IPR003599">
    <property type="entry name" value="Ig_sub"/>
</dbReference>
<organism evidence="9">
    <name type="scientific">Hydatigena taeniaeformis</name>
    <name type="common">Feline tapeworm</name>
    <name type="synonym">Taenia taeniaeformis</name>
    <dbReference type="NCBI Taxonomy" id="6205"/>
    <lineage>
        <taxon>Eukaryota</taxon>
        <taxon>Metazoa</taxon>
        <taxon>Spiralia</taxon>
        <taxon>Lophotrochozoa</taxon>
        <taxon>Platyhelminthes</taxon>
        <taxon>Cestoda</taxon>
        <taxon>Eucestoda</taxon>
        <taxon>Cyclophyllidea</taxon>
        <taxon>Taeniidae</taxon>
        <taxon>Hydatigera</taxon>
    </lineage>
</organism>
<evidence type="ECO:0000256" key="2">
    <source>
        <dbReference type="ARBA" id="ARBA00023136"/>
    </source>
</evidence>
<evidence type="ECO:0000313" key="9">
    <source>
        <dbReference type="WBParaSite" id="TTAC_0000152901-mRNA-1"/>
    </source>
</evidence>
<comment type="subcellular location">
    <subcellularLocation>
        <location evidence="1">Membrane</location>
        <topology evidence="1">Single-pass type I membrane protein</topology>
    </subcellularLocation>
</comment>
<evidence type="ECO:0000259" key="6">
    <source>
        <dbReference type="PROSITE" id="PS50835"/>
    </source>
</evidence>
<dbReference type="InterPro" id="IPR007110">
    <property type="entry name" value="Ig-like_dom"/>
</dbReference>
<evidence type="ECO:0000256" key="3">
    <source>
        <dbReference type="ARBA" id="ARBA00023157"/>
    </source>
</evidence>
<dbReference type="InterPro" id="IPR051275">
    <property type="entry name" value="Cell_adhesion_signaling"/>
</dbReference>
<dbReference type="AlphaFoldDB" id="A0A0R3WL91"/>
<evidence type="ECO:0000256" key="1">
    <source>
        <dbReference type="ARBA" id="ARBA00004479"/>
    </source>
</evidence>
<keyword evidence="2" id="KW-0472">Membrane</keyword>
<protein>
    <submittedName>
        <fullName evidence="9">Ig-like domain-containing protein</fullName>
    </submittedName>
</protein>
<dbReference type="CDD" id="cd00096">
    <property type="entry name" value="Ig"/>
    <property type="match status" value="1"/>
</dbReference>
<dbReference type="InterPro" id="IPR013783">
    <property type="entry name" value="Ig-like_fold"/>
</dbReference>
<dbReference type="GO" id="GO:0005911">
    <property type="term" value="C:cell-cell junction"/>
    <property type="evidence" value="ECO:0007669"/>
    <property type="project" value="TreeGrafter"/>
</dbReference>
<evidence type="ECO:0000313" key="7">
    <source>
        <dbReference type="EMBL" id="VDM18135.1"/>
    </source>
</evidence>
<dbReference type="Proteomes" id="UP000274429">
    <property type="component" value="Unassembled WGS sequence"/>
</dbReference>
<feature type="domain" description="Ig-like" evidence="6">
    <location>
        <begin position="137"/>
        <end position="250"/>
    </location>
</feature>
<accession>A0A0R3WL91</accession>
<keyword evidence="5" id="KW-0393">Immunoglobulin domain</keyword>
<dbReference type="InterPro" id="IPR013106">
    <property type="entry name" value="Ig_V-set"/>
</dbReference>
<dbReference type="SMART" id="SM00409">
    <property type="entry name" value="IG"/>
    <property type="match status" value="1"/>
</dbReference>
<dbReference type="PANTHER" id="PTHR11640:SF31">
    <property type="entry name" value="IRREGULAR CHIASM C-ROUGHEST PROTEIN-RELATED"/>
    <property type="match status" value="1"/>
</dbReference>
<dbReference type="WBParaSite" id="TTAC_0000152901-mRNA-1">
    <property type="protein sequence ID" value="TTAC_0000152901-mRNA-1"/>
    <property type="gene ID" value="TTAC_0000152901"/>
</dbReference>
<evidence type="ECO:0000256" key="4">
    <source>
        <dbReference type="ARBA" id="ARBA00023180"/>
    </source>
</evidence>
<dbReference type="GO" id="GO:0050839">
    <property type="term" value="F:cell adhesion molecule binding"/>
    <property type="evidence" value="ECO:0007669"/>
    <property type="project" value="TreeGrafter"/>
</dbReference>
<dbReference type="Pfam" id="PF07686">
    <property type="entry name" value="V-set"/>
    <property type="match status" value="1"/>
</dbReference>
<feature type="domain" description="Ig-like" evidence="6">
    <location>
        <begin position="43"/>
        <end position="111"/>
    </location>
</feature>
<dbReference type="GO" id="GO:0098609">
    <property type="term" value="P:cell-cell adhesion"/>
    <property type="evidence" value="ECO:0007669"/>
    <property type="project" value="TreeGrafter"/>
</dbReference>
<gene>
    <name evidence="7" type="ORF">TTAC_LOCUS1516</name>
</gene>
<reference evidence="9" key="1">
    <citation type="submission" date="2017-02" db="UniProtKB">
        <authorList>
            <consortium name="WormBaseParasite"/>
        </authorList>
    </citation>
    <scope>IDENTIFICATION</scope>
</reference>
<dbReference type="InterPro" id="IPR036179">
    <property type="entry name" value="Ig-like_dom_sf"/>
</dbReference>
<keyword evidence="8" id="KW-1185">Reference proteome</keyword>
<evidence type="ECO:0000256" key="5">
    <source>
        <dbReference type="ARBA" id="ARBA00023319"/>
    </source>
</evidence>